<evidence type="ECO:0000256" key="3">
    <source>
        <dbReference type="ARBA" id="ARBA00022801"/>
    </source>
</evidence>
<comment type="similarity">
    <text evidence="1">Belongs to the peptidase S1C family.</text>
</comment>
<keyword evidence="3" id="KW-0378">Hydrolase</keyword>
<dbReference type="Pfam" id="PF13180">
    <property type="entry name" value="PDZ_2"/>
    <property type="match status" value="1"/>
</dbReference>
<comment type="caution">
    <text evidence="6">The sequence shown here is derived from an EMBL/GenBank/DDBJ whole genome shotgun (WGS) entry which is preliminary data.</text>
</comment>
<feature type="domain" description="PDZ" evidence="5">
    <location>
        <begin position="393"/>
        <end position="479"/>
    </location>
</feature>
<dbReference type="PROSITE" id="PS50106">
    <property type="entry name" value="PDZ"/>
    <property type="match status" value="1"/>
</dbReference>
<dbReference type="Proteomes" id="UP001501057">
    <property type="component" value="Unassembled WGS sequence"/>
</dbReference>
<organism evidence="6 7">
    <name type="scientific">Aeromicrobium alkaliterrae</name>
    <dbReference type="NCBI Taxonomy" id="302168"/>
    <lineage>
        <taxon>Bacteria</taxon>
        <taxon>Bacillati</taxon>
        <taxon>Actinomycetota</taxon>
        <taxon>Actinomycetes</taxon>
        <taxon>Propionibacteriales</taxon>
        <taxon>Nocardioidaceae</taxon>
        <taxon>Aeromicrobium</taxon>
    </lineage>
</organism>
<dbReference type="SUPFAM" id="SSF50494">
    <property type="entry name" value="Trypsin-like serine proteases"/>
    <property type="match status" value="1"/>
</dbReference>
<sequence>MNEPHDPFAERVPAPPVDVPADTTPEAPGGTAADEATTEHVATPAAPVEPELAESSAGRASAPLHDDEPVDPASAGAPASTSVLPMGAVVPPPAAAPSDTAPPSSGSSGLPPFVPPAAPPTETSGAGPTGGSGRGKRVAKVVGIGALIAVIAAGAGYGGAALQGDGGSSSIPDGTSALDVPASDNEAPKGDVETIAREVMPSVVQINVRSGEEGGSGSGVVLSSDGEILTNNHVVEAAAEDGTITVAFSDGTNAEATILGRDSVTDLAVIKADGVSGLKPATLGSSADLSVGQDVIAIGSPFGLESTVTTGIVSALNRPVESSDASGENATVFPAVQTDAAINPGNSGGPLIDLAGNVIGINSAIRTNSSASGSIGLGFAIPIDLARNVAQQLVEGKTVEHAKIGVTVTPATEEDELTGIGAEIREIEAGGAGDKAGLKAGDIITALNGIPVASSSALVASVRGHQPGDTVEITYLRDGKTQTADVTLDSDGGQLSEE</sequence>
<dbReference type="InterPro" id="IPR001940">
    <property type="entry name" value="Peptidase_S1C"/>
</dbReference>
<keyword evidence="7" id="KW-1185">Reference proteome</keyword>
<gene>
    <name evidence="6" type="ORF">GCM10009710_25820</name>
</gene>
<protein>
    <recommendedName>
        <fullName evidence="5">PDZ domain-containing protein</fullName>
    </recommendedName>
</protein>
<evidence type="ECO:0000313" key="6">
    <source>
        <dbReference type="EMBL" id="GAA1744606.1"/>
    </source>
</evidence>
<dbReference type="SMART" id="SM00228">
    <property type="entry name" value="PDZ"/>
    <property type="match status" value="1"/>
</dbReference>
<dbReference type="InterPro" id="IPR051201">
    <property type="entry name" value="Chloro_Bact_Ser_Proteases"/>
</dbReference>
<dbReference type="Gene3D" id="2.30.42.10">
    <property type="match status" value="1"/>
</dbReference>
<name>A0ABN2JZA8_9ACTN</name>
<dbReference type="InterPro" id="IPR001478">
    <property type="entry name" value="PDZ"/>
</dbReference>
<dbReference type="SUPFAM" id="SSF50156">
    <property type="entry name" value="PDZ domain-like"/>
    <property type="match status" value="1"/>
</dbReference>
<dbReference type="PANTHER" id="PTHR43343:SF3">
    <property type="entry name" value="PROTEASE DO-LIKE 8, CHLOROPLASTIC"/>
    <property type="match status" value="1"/>
</dbReference>
<dbReference type="InterPro" id="IPR036034">
    <property type="entry name" value="PDZ_sf"/>
</dbReference>
<keyword evidence="2" id="KW-0645">Protease</keyword>
<feature type="region of interest" description="Disordered" evidence="4">
    <location>
        <begin position="1"/>
        <end position="136"/>
    </location>
</feature>
<evidence type="ECO:0000256" key="2">
    <source>
        <dbReference type="ARBA" id="ARBA00022670"/>
    </source>
</evidence>
<feature type="compositionally biased region" description="Low complexity" evidence="4">
    <location>
        <begin position="96"/>
        <end position="111"/>
    </location>
</feature>
<evidence type="ECO:0000259" key="5">
    <source>
        <dbReference type="PROSITE" id="PS50106"/>
    </source>
</evidence>
<proteinExistence type="inferred from homology"/>
<feature type="region of interest" description="Disordered" evidence="4">
    <location>
        <begin position="164"/>
        <end position="189"/>
    </location>
</feature>
<accession>A0ABN2JZA8</accession>
<dbReference type="EMBL" id="BAAAME010000004">
    <property type="protein sequence ID" value="GAA1744606.1"/>
    <property type="molecule type" value="Genomic_DNA"/>
</dbReference>
<dbReference type="PRINTS" id="PR00834">
    <property type="entry name" value="PROTEASES2C"/>
</dbReference>
<dbReference type="RefSeq" id="WP_344202316.1">
    <property type="nucleotide sequence ID" value="NZ_BAAAME010000004.1"/>
</dbReference>
<evidence type="ECO:0000313" key="7">
    <source>
        <dbReference type="Proteomes" id="UP001501057"/>
    </source>
</evidence>
<dbReference type="PANTHER" id="PTHR43343">
    <property type="entry name" value="PEPTIDASE S12"/>
    <property type="match status" value="1"/>
</dbReference>
<evidence type="ECO:0000256" key="1">
    <source>
        <dbReference type="ARBA" id="ARBA00010541"/>
    </source>
</evidence>
<dbReference type="InterPro" id="IPR009003">
    <property type="entry name" value="Peptidase_S1_PA"/>
</dbReference>
<reference evidence="6 7" key="1">
    <citation type="journal article" date="2019" name="Int. J. Syst. Evol. Microbiol.">
        <title>The Global Catalogue of Microorganisms (GCM) 10K type strain sequencing project: providing services to taxonomists for standard genome sequencing and annotation.</title>
        <authorList>
            <consortium name="The Broad Institute Genomics Platform"/>
            <consortium name="The Broad Institute Genome Sequencing Center for Infectious Disease"/>
            <person name="Wu L."/>
            <person name="Ma J."/>
        </authorList>
    </citation>
    <scope>NUCLEOTIDE SEQUENCE [LARGE SCALE GENOMIC DNA]</scope>
    <source>
        <strain evidence="6 7">JCM 13518</strain>
    </source>
</reference>
<dbReference type="Gene3D" id="2.40.10.10">
    <property type="entry name" value="Trypsin-like serine proteases"/>
    <property type="match status" value="2"/>
</dbReference>
<dbReference type="Pfam" id="PF13365">
    <property type="entry name" value="Trypsin_2"/>
    <property type="match status" value="1"/>
</dbReference>
<dbReference type="InterPro" id="IPR043504">
    <property type="entry name" value="Peptidase_S1_PA_chymotrypsin"/>
</dbReference>
<evidence type="ECO:0000256" key="4">
    <source>
        <dbReference type="SAM" id="MobiDB-lite"/>
    </source>
</evidence>